<dbReference type="Proteomes" id="UP000590564">
    <property type="component" value="Unassembled WGS sequence"/>
</dbReference>
<evidence type="ECO:0000313" key="1">
    <source>
        <dbReference type="EMBL" id="AVB76424.1"/>
    </source>
</evidence>
<dbReference type="Proteomes" id="UP000567099">
    <property type="component" value="Unassembled WGS sequence"/>
</dbReference>
<dbReference type="EMBL" id="JACHED010000004">
    <property type="protein sequence ID" value="MBB6497695.1"/>
    <property type="molecule type" value="Genomic_DNA"/>
</dbReference>
<evidence type="ECO:0000313" key="4">
    <source>
        <dbReference type="Proteomes" id="UP000239462"/>
    </source>
</evidence>
<dbReference type="GeneID" id="36102112"/>
<dbReference type="CDD" id="cd00504">
    <property type="entry name" value="GXGXG"/>
    <property type="match status" value="1"/>
</dbReference>
<protein>
    <submittedName>
        <fullName evidence="2">Formylmethanofuran dehydrogenase subunit C</fullName>
        <ecNumber evidence="2">1.2.7.12</ecNumber>
    </submittedName>
    <submittedName>
        <fullName evidence="1">GXGXG motif protein</fullName>
    </submittedName>
</protein>
<reference evidence="2 5" key="3">
    <citation type="submission" date="2020-07" db="EMBL/GenBank/DDBJ databases">
        <title>Genomic Encyclopedia of Type Strains, Phase IV (KMG-V): Genome sequencing to study the core and pangenomes of soil and plant-associated prokaryotes.</title>
        <authorList>
            <person name="Whitman W."/>
        </authorList>
    </citation>
    <scope>NUCLEOTIDE SEQUENCE [LARGE SCALE GENOMIC DNA]</scope>
    <source>
        <strain evidence="2 5">C13</strain>
        <strain evidence="3 6">D1</strain>
    </source>
</reference>
<evidence type="ECO:0000313" key="5">
    <source>
        <dbReference type="Proteomes" id="UP000567099"/>
    </source>
</evidence>
<accession>A0A2L1CAQ2</accession>
<dbReference type="GO" id="GO:0018493">
    <property type="term" value="F:formylmethanofuran dehydrogenase activity"/>
    <property type="evidence" value="ECO:0007669"/>
    <property type="project" value="UniProtKB-EC"/>
</dbReference>
<gene>
    <name evidence="2" type="ORF">HNP94_001794</name>
    <name evidence="3" type="ORF">HNP96_001743</name>
    <name evidence="1" type="ORF">MMJJ_10260</name>
</gene>
<sequence length="312" mass="33958">MVFGIFKKKKKAVEDYLNDKNVLELILNDSKDCILDFTYNFIWQSNFDIKGDVSGGISYEKLVNHIKNPENVVYIKGDVGHRFCSSMGADLKYFGGSGGKIQTGTVIVDGNIDTRFGISMVSGTVYLNEKFSLKEPIGNIIEVESDISGYKKYISITELMESNSQEKVLKPNVFKNNELILNDNVIRDTIGARLENGSKITVNGNVDLSTGILMKNGTVLVNGNAGKNTGSVLRGGTVIITGNTGDFTASDMISGTIIIDGNAGKFLGSKKKKGVIYAKDGSAIPPLKKQSLNSKDKELLSKNGFFGEFVKF</sequence>
<dbReference type="Proteomes" id="UP000239462">
    <property type="component" value="Chromosome"/>
</dbReference>
<reference evidence="1" key="2">
    <citation type="submission" date="2018-02" db="EMBL/GenBank/DDBJ databases">
        <title>Complete genome sequence of the Methanococcus maripaludis type strain JJ (DSM 2067), a model for selenoprotein synthesis in Archaea.</title>
        <authorList>
            <person name="Poehlein A."/>
            <person name="Heym D."/>
            <person name="Quitzke V."/>
            <person name="Fersch J."/>
            <person name="Daniel R."/>
            <person name="Rother M."/>
        </authorList>
    </citation>
    <scope>NUCLEOTIDE SEQUENCE [LARGE SCALE GENOMIC DNA]</scope>
    <source>
        <strain evidence="1">DSM 2067</strain>
    </source>
</reference>
<reference evidence="4" key="1">
    <citation type="journal article" date="2018" name="Genome Announc.">
        <title>Complete Genome Sequence of the Methanococcus maripaludis Type Strain JJ (DSM 2067), a Model for Selenoprotein Synthesis in Archaea.</title>
        <authorList>
            <person name="Poehlein A."/>
            <person name="Heym D."/>
            <person name="Quitzke V."/>
            <person name="Fersch J."/>
            <person name="Daniel R."/>
            <person name="Rother M."/>
        </authorList>
    </citation>
    <scope>NUCLEOTIDE SEQUENCE [LARGE SCALE GENOMIC DNA]</scope>
    <source>
        <strain evidence="4">DSM 2067</strain>
    </source>
</reference>
<evidence type="ECO:0000313" key="3">
    <source>
        <dbReference type="EMBL" id="MBB6497695.1"/>
    </source>
</evidence>
<dbReference type="RefSeq" id="WP_104837950.1">
    <property type="nucleotide sequence ID" value="NZ_CP026606.1"/>
</dbReference>
<dbReference type="EMBL" id="JACDUO010000003">
    <property type="protein sequence ID" value="MBA2864766.1"/>
    <property type="molecule type" value="Genomic_DNA"/>
</dbReference>
<dbReference type="PANTHER" id="PTHR39673:SF8">
    <property type="entry name" value="GLUTAMATE SYNTHASE ALPHA SUBUNIT C-TERMINAL DOMAIN-CONTAINING PROTEIN"/>
    <property type="match status" value="1"/>
</dbReference>
<dbReference type="PANTHER" id="PTHR39673">
    <property type="entry name" value="TUNGSTEN FORMYLMETHANOFURAN DEHYDROGENASE, SUBUNIT C (FWDC)"/>
    <property type="match status" value="1"/>
</dbReference>
<dbReference type="EMBL" id="CP026606">
    <property type="protein sequence ID" value="AVB76424.1"/>
    <property type="molecule type" value="Genomic_DNA"/>
</dbReference>
<keyword evidence="2" id="KW-0560">Oxidoreductase</keyword>
<evidence type="ECO:0000313" key="2">
    <source>
        <dbReference type="EMBL" id="MBA2864766.1"/>
    </source>
</evidence>
<dbReference type="Gene3D" id="2.160.20.60">
    <property type="entry name" value="Glutamate synthase, alpha subunit, C-terminal domain"/>
    <property type="match status" value="1"/>
</dbReference>
<dbReference type="AlphaFoldDB" id="A0A2L1CAQ2"/>
<proteinExistence type="predicted"/>
<dbReference type="SUPFAM" id="SSF69336">
    <property type="entry name" value="Alpha subunit of glutamate synthase, C-terminal domain"/>
    <property type="match status" value="2"/>
</dbReference>
<evidence type="ECO:0000313" key="6">
    <source>
        <dbReference type="Proteomes" id="UP000590564"/>
    </source>
</evidence>
<dbReference type="EC" id="1.2.7.12" evidence="2"/>
<name>A0A2L1CAQ2_METMI</name>
<dbReference type="KEGG" id="mmad:MMJJ_10260"/>
<organism evidence="1 4">
    <name type="scientific">Methanococcus maripaludis</name>
    <name type="common">Methanococcus deltae</name>
    <dbReference type="NCBI Taxonomy" id="39152"/>
    <lineage>
        <taxon>Archaea</taxon>
        <taxon>Methanobacteriati</taxon>
        <taxon>Methanobacteriota</taxon>
        <taxon>Methanomada group</taxon>
        <taxon>Methanococci</taxon>
        <taxon>Methanococcales</taxon>
        <taxon>Methanococcaceae</taxon>
        <taxon>Methanococcus</taxon>
    </lineage>
</organism>
<dbReference type="InterPro" id="IPR036485">
    <property type="entry name" value="Glu_synth_asu_C_sf"/>
</dbReference>